<comment type="similarity">
    <text evidence="1">Belongs to the type-I restriction system S methylase family.</text>
</comment>
<evidence type="ECO:0000256" key="2">
    <source>
        <dbReference type="ARBA" id="ARBA00022747"/>
    </source>
</evidence>
<dbReference type="SUPFAM" id="SSF116734">
    <property type="entry name" value="DNA methylase specificity domain"/>
    <property type="match status" value="2"/>
</dbReference>
<accession>A0ABT9ZFA4</accession>
<dbReference type="CDD" id="cd17246">
    <property type="entry name" value="RMtype1_S_SonII-TRD2-CR2_like"/>
    <property type="match status" value="1"/>
</dbReference>
<dbReference type="InterPro" id="IPR044946">
    <property type="entry name" value="Restrct_endonuc_typeI_TRD_sf"/>
</dbReference>
<feature type="domain" description="Type I restriction modification DNA specificity" evidence="4">
    <location>
        <begin position="194"/>
        <end position="374"/>
    </location>
</feature>
<proteinExistence type="inferred from homology"/>
<evidence type="ECO:0000313" key="5">
    <source>
        <dbReference type="EMBL" id="MDQ0230933.1"/>
    </source>
</evidence>
<reference evidence="5 6" key="1">
    <citation type="submission" date="2023-07" db="EMBL/GenBank/DDBJ databases">
        <title>Genomic Encyclopedia of Type Strains, Phase IV (KMG-IV): sequencing the most valuable type-strain genomes for metagenomic binning, comparative biology and taxonomic classification.</title>
        <authorList>
            <person name="Goeker M."/>
        </authorList>
    </citation>
    <scope>NUCLEOTIDE SEQUENCE [LARGE SCALE GENOMIC DNA]</scope>
    <source>
        <strain evidence="5 6">DSM 29005</strain>
    </source>
</reference>
<dbReference type="GO" id="GO:0009035">
    <property type="term" value="F:type I site-specific deoxyribonuclease activity"/>
    <property type="evidence" value="ECO:0007669"/>
    <property type="project" value="UniProtKB-EC"/>
</dbReference>
<organism evidence="5 6">
    <name type="scientific">Metabacillus malikii</name>
    <dbReference type="NCBI Taxonomy" id="1504265"/>
    <lineage>
        <taxon>Bacteria</taxon>
        <taxon>Bacillati</taxon>
        <taxon>Bacillota</taxon>
        <taxon>Bacilli</taxon>
        <taxon>Bacillales</taxon>
        <taxon>Bacillaceae</taxon>
        <taxon>Metabacillus</taxon>
    </lineage>
</organism>
<name>A0ABT9ZFA4_9BACI</name>
<dbReference type="Gene3D" id="3.90.220.20">
    <property type="entry name" value="DNA methylase specificity domains"/>
    <property type="match status" value="2"/>
</dbReference>
<dbReference type="CDD" id="cd17256">
    <property type="entry name" value="RMtype1_S_EcoJA65PI-TRD1-CR1_like"/>
    <property type="match status" value="1"/>
</dbReference>
<dbReference type="EC" id="3.1.21.3" evidence="5"/>
<dbReference type="Pfam" id="PF01420">
    <property type="entry name" value="Methylase_S"/>
    <property type="match status" value="2"/>
</dbReference>
<dbReference type="PANTHER" id="PTHR30408">
    <property type="entry name" value="TYPE-1 RESTRICTION ENZYME ECOKI SPECIFICITY PROTEIN"/>
    <property type="match status" value="1"/>
</dbReference>
<gene>
    <name evidence="5" type="ORF">J2S19_002194</name>
</gene>
<evidence type="ECO:0000256" key="1">
    <source>
        <dbReference type="ARBA" id="ARBA00010923"/>
    </source>
</evidence>
<keyword evidence="3" id="KW-0238">DNA-binding</keyword>
<dbReference type="Proteomes" id="UP001234495">
    <property type="component" value="Unassembled WGS sequence"/>
</dbReference>
<dbReference type="RefSeq" id="WP_307341093.1">
    <property type="nucleotide sequence ID" value="NZ_JAUSUD010000009.1"/>
</dbReference>
<dbReference type="InterPro" id="IPR000055">
    <property type="entry name" value="Restrct_endonuc_typeI_TRD"/>
</dbReference>
<dbReference type="EMBL" id="JAUSUD010000009">
    <property type="protein sequence ID" value="MDQ0230933.1"/>
    <property type="molecule type" value="Genomic_DNA"/>
</dbReference>
<keyword evidence="5" id="KW-0378">Hydrolase</keyword>
<comment type="caution">
    <text evidence="5">The sequence shown here is derived from an EMBL/GenBank/DDBJ whole genome shotgun (WGS) entry which is preliminary data.</text>
</comment>
<sequence length="390" mass="44155">MQRLEYVCKLITDGSHNPPAGIEYSDFLMLSSKNIYNGKITFDEPRYLQEADFFKENKRTNVEGGDVLLTIVGTVGRTAVVSDTMRKFVLQRSVAVLKPIHEIVNSKYLMYSLINITPKLQQQSRGVAQKGIYLKQLKDIEIPLPTLDVQNNIAEILDETQEIIDVHKTQLKELDYLIEATFHEMFGDPVTNEKGWEIKLCKEAATKIGSGATPKGGNQSYKEFGISLIRSLNVYNGFFKYEDLAHIDEEQADKLKNVIVEKNDVLLNITGASVARSCIVPNDILPARVNQHVAIIRPIKDYINSLFLNCLFTNKSYQQKLWKVATGSGATREAITKQQIESLEIILPPLELQNKFADIVSKIEEQKTIVKQSITESQNLFNSLMSKYFD</sequence>
<keyword evidence="2" id="KW-0680">Restriction system</keyword>
<dbReference type="PANTHER" id="PTHR30408:SF12">
    <property type="entry name" value="TYPE I RESTRICTION ENZYME MJAVIII SPECIFICITY SUBUNIT"/>
    <property type="match status" value="1"/>
</dbReference>
<evidence type="ECO:0000313" key="6">
    <source>
        <dbReference type="Proteomes" id="UP001234495"/>
    </source>
</evidence>
<feature type="domain" description="Type I restriction modification DNA specificity" evidence="4">
    <location>
        <begin position="37"/>
        <end position="174"/>
    </location>
</feature>
<keyword evidence="6" id="KW-1185">Reference proteome</keyword>
<protein>
    <submittedName>
        <fullName evidence="5">Type I restriction enzyme S subunit</fullName>
        <ecNumber evidence="5">3.1.21.3</ecNumber>
    </submittedName>
</protein>
<evidence type="ECO:0000259" key="4">
    <source>
        <dbReference type="Pfam" id="PF01420"/>
    </source>
</evidence>
<dbReference type="InterPro" id="IPR052021">
    <property type="entry name" value="Type-I_RS_S_subunit"/>
</dbReference>
<evidence type="ECO:0000256" key="3">
    <source>
        <dbReference type="ARBA" id="ARBA00023125"/>
    </source>
</evidence>